<reference evidence="2" key="1">
    <citation type="journal article" date="2023" name="Nat. Plants">
        <title>Single-cell RNA sequencing provides a high-resolution roadmap for understanding the multicellular compartmentation of specialized metabolism.</title>
        <authorList>
            <person name="Sun S."/>
            <person name="Shen X."/>
            <person name="Li Y."/>
            <person name="Li Y."/>
            <person name="Wang S."/>
            <person name="Li R."/>
            <person name="Zhang H."/>
            <person name="Shen G."/>
            <person name="Guo B."/>
            <person name="Wei J."/>
            <person name="Xu J."/>
            <person name="St-Pierre B."/>
            <person name="Chen S."/>
            <person name="Sun C."/>
        </authorList>
    </citation>
    <scope>NUCLEOTIDE SEQUENCE [LARGE SCALE GENOMIC DNA]</scope>
</reference>
<organism evidence="1 2">
    <name type="scientific">Catharanthus roseus</name>
    <name type="common">Madagascar periwinkle</name>
    <name type="synonym">Vinca rosea</name>
    <dbReference type="NCBI Taxonomy" id="4058"/>
    <lineage>
        <taxon>Eukaryota</taxon>
        <taxon>Viridiplantae</taxon>
        <taxon>Streptophyta</taxon>
        <taxon>Embryophyta</taxon>
        <taxon>Tracheophyta</taxon>
        <taxon>Spermatophyta</taxon>
        <taxon>Magnoliopsida</taxon>
        <taxon>eudicotyledons</taxon>
        <taxon>Gunneridae</taxon>
        <taxon>Pentapetalae</taxon>
        <taxon>asterids</taxon>
        <taxon>lamiids</taxon>
        <taxon>Gentianales</taxon>
        <taxon>Apocynaceae</taxon>
        <taxon>Rauvolfioideae</taxon>
        <taxon>Vinceae</taxon>
        <taxon>Catharanthinae</taxon>
        <taxon>Catharanthus</taxon>
    </lineage>
</organism>
<proteinExistence type="predicted"/>
<protein>
    <submittedName>
        <fullName evidence="1">Uncharacterized protein</fullName>
    </submittedName>
</protein>
<keyword evidence="2" id="KW-1185">Reference proteome</keyword>
<comment type="caution">
    <text evidence="1">The sequence shown here is derived from an EMBL/GenBank/DDBJ whole genome shotgun (WGS) entry which is preliminary data.</text>
</comment>
<accession>A0ACB9ZYA5</accession>
<evidence type="ECO:0000313" key="1">
    <source>
        <dbReference type="EMBL" id="KAI5652697.1"/>
    </source>
</evidence>
<gene>
    <name evidence="1" type="ORF">M9H77_29884</name>
</gene>
<sequence>MDSYKTGSNYKVSVSNPKISPFHILTTLLESTTTSQHNDISNIPDSFSLNEEEESHYVRLSQSEIDGGLDSAKSAFLWLYMEFKTSTGFPISYVKGLEICSSRRRGIGQFFRIQALLQVQKSLCRCILVPILGSGKIKVSVQYQRLPTFFFFCEQIGHTFTHCDVLKNICPPPRVSRDNMTYSESLGILDKMQLDLFQSKLILQSAVGLDSINNLTSYHPSLSYIKGSSVWLPLLLLPHLGSLKAAPGPNSLSLKAKDTEMERKMNTPNSISGCIEKMGRAQSSPLMPRGGLLALLQPVPPPAPQSPKSTSYCYPHPHDVNWLDIQEHQGVVTRAKTKQLKTHKDQIEQEKFQGLNFDVQDFMGQYPKFLNKLEIENSPW</sequence>
<dbReference type="Proteomes" id="UP001060085">
    <property type="component" value="Linkage Group LG07"/>
</dbReference>
<dbReference type="EMBL" id="CM044707">
    <property type="protein sequence ID" value="KAI5652697.1"/>
    <property type="molecule type" value="Genomic_DNA"/>
</dbReference>
<name>A0ACB9ZYA5_CATRO</name>
<evidence type="ECO:0000313" key="2">
    <source>
        <dbReference type="Proteomes" id="UP001060085"/>
    </source>
</evidence>